<sequence length="122" mass="13748">MKEKENSCFCFVCTSRQGLALSLMLECSGTITAHCSLKLLDPSDSPASAFQIAGATGMHYHAQLIFSFFVQMGVSLCCPGWFRTPELKQSSHLGLPKCRDYRCEPPHLAIITFRKYFLKYKE</sequence>
<protein>
    <submittedName>
        <fullName evidence="1">Uncharacterized protein</fullName>
    </submittedName>
</protein>
<accession>A0A5F8AGV7</accession>
<reference evidence="2" key="1">
    <citation type="journal article" date="2007" name="Science">
        <title>Evolutionary and biomedical insights from the rhesus macaque genome.</title>
        <authorList>
            <person name="Gibbs R.A."/>
            <person name="Rogers J."/>
            <person name="Katze M.G."/>
            <person name="Bumgarner R."/>
            <person name="Weinstock G.M."/>
            <person name="Mardis E.R."/>
            <person name="Remington K.A."/>
            <person name="Strausberg R.L."/>
            <person name="Venter J.C."/>
            <person name="Wilson R.K."/>
            <person name="Batzer M.A."/>
            <person name="Bustamante C.D."/>
            <person name="Eichler E.E."/>
            <person name="Hahn M.W."/>
            <person name="Hardison R.C."/>
            <person name="Makova K.D."/>
            <person name="Miller W."/>
            <person name="Milosavljevic A."/>
            <person name="Palermo R.E."/>
            <person name="Siepel A."/>
            <person name="Sikela J.M."/>
            <person name="Attaway T."/>
            <person name="Bell S."/>
            <person name="Bernard K.E."/>
            <person name="Buhay C.J."/>
            <person name="Chandrabose M.N."/>
            <person name="Dao M."/>
            <person name="Davis C."/>
            <person name="Delehaunty K.D."/>
            <person name="Ding Y."/>
            <person name="Dinh H.H."/>
            <person name="Dugan-Rocha S."/>
            <person name="Fulton L.A."/>
            <person name="Gabisi R.A."/>
            <person name="Garner T.T."/>
            <person name="Godfrey J."/>
            <person name="Hawes A.C."/>
            <person name="Hernandez J."/>
            <person name="Hines S."/>
            <person name="Holder M."/>
            <person name="Hume J."/>
            <person name="Jhangiani S.N."/>
            <person name="Joshi V."/>
            <person name="Khan Z.M."/>
            <person name="Kirkness E.F."/>
            <person name="Cree A."/>
            <person name="Fowler R.G."/>
            <person name="Lee S."/>
            <person name="Lewis L.R."/>
            <person name="Li Z."/>
            <person name="Liu Y.-S."/>
            <person name="Moore S.M."/>
            <person name="Muzny D."/>
            <person name="Nazareth L.V."/>
            <person name="Ngo D.N."/>
            <person name="Okwuonu G.O."/>
            <person name="Pai G."/>
            <person name="Parker D."/>
            <person name="Paul H.A."/>
            <person name="Pfannkoch C."/>
            <person name="Pohl C.S."/>
            <person name="Rogers Y.-H.C."/>
            <person name="Ruiz S.J."/>
            <person name="Sabo A."/>
            <person name="Santibanez J."/>
            <person name="Schneider B.W."/>
            <person name="Smith S.M."/>
            <person name="Sodergren E."/>
            <person name="Svatek A.F."/>
            <person name="Utterback T.R."/>
            <person name="Vattathil S."/>
            <person name="Warren W."/>
            <person name="White C.S."/>
            <person name="Chinwalla A.T."/>
            <person name="Feng Y."/>
            <person name="Halpern A.L."/>
            <person name="Hillier L.W."/>
            <person name="Huang X."/>
            <person name="Minx P."/>
            <person name="Nelson J.O."/>
            <person name="Pepin K.H."/>
            <person name="Qin X."/>
            <person name="Sutton G.G."/>
            <person name="Venter E."/>
            <person name="Walenz B.P."/>
            <person name="Wallis J.W."/>
            <person name="Worley K.C."/>
            <person name="Yang S.-P."/>
            <person name="Jones S.M."/>
            <person name="Marra M.A."/>
            <person name="Rocchi M."/>
            <person name="Schein J.E."/>
            <person name="Baertsch R."/>
            <person name="Clarke L."/>
            <person name="Csuros M."/>
            <person name="Glasscock J."/>
            <person name="Harris R.A."/>
            <person name="Havlak P."/>
            <person name="Jackson A.R."/>
            <person name="Jiang H."/>
            <person name="Liu Y."/>
            <person name="Messina D.N."/>
            <person name="Shen Y."/>
            <person name="Song H.X.-Z."/>
            <person name="Wylie T."/>
            <person name="Zhang L."/>
            <person name="Birney E."/>
            <person name="Han K."/>
            <person name="Konkel M.K."/>
            <person name="Lee J."/>
            <person name="Smit A.F.A."/>
            <person name="Ullmer B."/>
            <person name="Wang H."/>
            <person name="Xing J."/>
            <person name="Burhans R."/>
            <person name="Cheng Z."/>
            <person name="Karro J.E."/>
            <person name="Ma J."/>
            <person name="Raney B."/>
            <person name="She X."/>
            <person name="Cox M.J."/>
            <person name="Demuth J.P."/>
            <person name="Dumas L.J."/>
            <person name="Han S.-G."/>
            <person name="Hopkins J."/>
            <person name="Karimpour-Fard A."/>
            <person name="Kim Y.H."/>
            <person name="Pollack J.R."/>
            <person name="Vinar T."/>
            <person name="Addo-Quaye C."/>
            <person name="Degenhardt J."/>
            <person name="Denby A."/>
            <person name="Hubisz M.J."/>
            <person name="Indap A."/>
            <person name="Kosiol C."/>
            <person name="Lahn B.T."/>
            <person name="Lawson H.A."/>
            <person name="Marklein A."/>
            <person name="Nielsen R."/>
            <person name="Vallender E.J."/>
            <person name="Clark A.G."/>
            <person name="Ferguson B."/>
            <person name="Hernandez R.D."/>
            <person name="Hirani K."/>
            <person name="Kehrer-Sawatzki H."/>
            <person name="Kolb J."/>
            <person name="Patil S."/>
            <person name="Pu L.-L."/>
            <person name="Ren Y."/>
            <person name="Smith D.G."/>
            <person name="Wheeler D.A."/>
            <person name="Schenck I."/>
            <person name="Ball E.V."/>
            <person name="Chen R."/>
            <person name="Cooper D.N."/>
            <person name="Giardine B."/>
            <person name="Hsu F."/>
            <person name="Kent W.J."/>
            <person name="Lesk A."/>
            <person name="Nelson D.L."/>
            <person name="O'brien W.E."/>
            <person name="Pruefer K."/>
            <person name="Stenson P.D."/>
            <person name="Wallace J.C."/>
            <person name="Ke H."/>
            <person name="Liu X.-M."/>
            <person name="Wang P."/>
            <person name="Xiang A.P."/>
            <person name="Yang F."/>
            <person name="Barber G.P."/>
            <person name="Haussler D."/>
            <person name="Karolchik D."/>
            <person name="Kern A.D."/>
            <person name="Kuhn R.M."/>
            <person name="Smith K.E."/>
            <person name="Zwieg A.S."/>
        </authorList>
    </citation>
    <scope>NUCLEOTIDE SEQUENCE [LARGE SCALE GENOMIC DNA]</scope>
    <source>
        <strain evidence="2">17573</strain>
    </source>
</reference>
<name>A0A5F8AGV7_MACMU</name>
<evidence type="ECO:0000313" key="1">
    <source>
        <dbReference type="Ensembl" id="ENSMMUP00000077095.1"/>
    </source>
</evidence>
<dbReference type="PANTHER" id="PTHR12138:SF135">
    <property type="entry name" value="SAM DOMAIN-CONTAINING PROTEIN"/>
    <property type="match status" value="1"/>
</dbReference>
<dbReference type="OMA" id="RDYRCEP"/>
<dbReference type="Bgee" id="ENSMMUG00000060789">
    <property type="expression patterns" value="Expressed in spleen and 2 other cell types or tissues"/>
</dbReference>
<reference evidence="1" key="2">
    <citation type="submission" date="2019-01" db="EMBL/GenBank/DDBJ databases">
        <authorList>
            <person name="Graves T."/>
            <person name="Eichler E.E."/>
            <person name="Wilson R.K."/>
        </authorList>
    </citation>
    <scope>NUCLEOTIDE SEQUENCE [LARGE SCALE GENOMIC DNA]</scope>
    <source>
        <strain evidence="1">17573</strain>
    </source>
</reference>
<dbReference type="InParanoid" id="A0A5F8AGV7"/>
<reference evidence="1" key="4">
    <citation type="submission" date="2025-09" db="UniProtKB">
        <authorList>
            <consortium name="Ensembl"/>
        </authorList>
    </citation>
    <scope>IDENTIFICATION</scope>
    <source>
        <strain evidence="1">17573</strain>
    </source>
</reference>
<proteinExistence type="predicted"/>
<dbReference type="AlphaFoldDB" id="A0A5F8AGV7"/>
<evidence type="ECO:0000313" key="2">
    <source>
        <dbReference type="Proteomes" id="UP000006718"/>
    </source>
</evidence>
<dbReference type="Proteomes" id="UP000006718">
    <property type="component" value="Chromosome 11"/>
</dbReference>
<dbReference type="VEuPathDB" id="HostDB:ENSMMUG00000060789"/>
<keyword evidence="2" id="KW-1185">Reference proteome</keyword>
<dbReference type="GeneTree" id="ENSGT00940000166143"/>
<dbReference type="Ensembl" id="ENSMMUT00000087966.1">
    <property type="protein sequence ID" value="ENSMMUP00000077095.1"/>
    <property type="gene ID" value="ENSMMUG00000060789.1"/>
</dbReference>
<organism evidence="1 2">
    <name type="scientific">Macaca mulatta</name>
    <name type="common">Rhesus macaque</name>
    <dbReference type="NCBI Taxonomy" id="9544"/>
    <lineage>
        <taxon>Eukaryota</taxon>
        <taxon>Metazoa</taxon>
        <taxon>Chordata</taxon>
        <taxon>Craniata</taxon>
        <taxon>Vertebrata</taxon>
        <taxon>Euteleostomi</taxon>
        <taxon>Mammalia</taxon>
        <taxon>Eutheria</taxon>
        <taxon>Euarchontoglires</taxon>
        <taxon>Primates</taxon>
        <taxon>Haplorrhini</taxon>
        <taxon>Catarrhini</taxon>
        <taxon>Cercopithecidae</taxon>
        <taxon>Cercopithecinae</taxon>
        <taxon>Macaca</taxon>
    </lineage>
</organism>
<reference evidence="1" key="3">
    <citation type="submission" date="2025-08" db="UniProtKB">
        <authorList>
            <consortium name="Ensembl"/>
        </authorList>
    </citation>
    <scope>IDENTIFICATION</scope>
    <source>
        <strain evidence="1">17573</strain>
    </source>
</reference>
<dbReference type="PANTHER" id="PTHR12138">
    <property type="entry name" value="PRIMATE-EXPANDED PROTEIN FAMILY"/>
    <property type="match status" value="1"/>
</dbReference>